<proteinExistence type="inferred from homology"/>
<dbReference type="GO" id="GO:0006412">
    <property type="term" value="P:translation"/>
    <property type="evidence" value="ECO:0007669"/>
    <property type="project" value="InterPro"/>
</dbReference>
<dbReference type="AlphaFoldDB" id="A0A1B6DP13"/>
<dbReference type="PANTHER" id="PTHR12220">
    <property type="entry name" value="50S/60S RIBOSOMAL PROTEIN L16"/>
    <property type="match status" value="1"/>
</dbReference>
<sequence length="138" mass="15830">MLQPKKRKYKKQQKGRNKGISHEKGTNISFGKFAIKSISRGRLNSKQIEAARKVITRNIKKGGKIWIRVFPDKPITKKPPEVRMGNGKGNIEFYVFEVRPGRILYEIDGVNEKLAFKIFKLASSKLPLSTIFVKNNNE</sequence>
<name>A0A1B6DP13_9HEMI</name>
<accession>A0A1B6DP13</accession>
<dbReference type="PRINTS" id="PR00060">
    <property type="entry name" value="RIBOSOMALL16"/>
</dbReference>
<dbReference type="CDD" id="cd01433">
    <property type="entry name" value="Ribosomal_L16_L10e"/>
    <property type="match status" value="1"/>
</dbReference>
<comment type="similarity">
    <text evidence="1 6">Belongs to the universal ribosomal protein uL16 family.</text>
</comment>
<evidence type="ECO:0000256" key="7">
    <source>
        <dbReference type="SAM" id="MobiDB-lite"/>
    </source>
</evidence>
<dbReference type="NCBIfam" id="TIGR01164">
    <property type="entry name" value="rplP_bact"/>
    <property type="match status" value="1"/>
</dbReference>
<feature type="region of interest" description="Disordered" evidence="7">
    <location>
        <begin position="1"/>
        <end position="24"/>
    </location>
</feature>
<dbReference type="PANTHER" id="PTHR12220:SF13">
    <property type="entry name" value="LARGE RIBOSOMAL SUBUNIT PROTEIN UL16M"/>
    <property type="match status" value="1"/>
</dbReference>
<dbReference type="InterPro" id="IPR016180">
    <property type="entry name" value="Ribosomal_uL16_dom"/>
</dbReference>
<dbReference type="FunFam" id="3.90.1170.10:FF:000001">
    <property type="entry name" value="50S ribosomal protein L16"/>
    <property type="match status" value="1"/>
</dbReference>
<dbReference type="GO" id="GO:0022625">
    <property type="term" value="C:cytosolic large ribosomal subunit"/>
    <property type="evidence" value="ECO:0007669"/>
    <property type="project" value="TreeGrafter"/>
</dbReference>
<dbReference type="InterPro" id="IPR020798">
    <property type="entry name" value="Ribosomal_uL16_CS"/>
</dbReference>
<keyword evidence="3 6" id="KW-0687">Ribonucleoprotein</keyword>
<evidence type="ECO:0000256" key="3">
    <source>
        <dbReference type="ARBA" id="ARBA00023274"/>
    </source>
</evidence>
<dbReference type="InterPro" id="IPR000114">
    <property type="entry name" value="Ribosomal_uL16_bact-type"/>
</dbReference>
<protein>
    <recommendedName>
        <fullName evidence="4">Large ribosomal subunit protein uL16m</fullName>
    </recommendedName>
    <alternativeName>
        <fullName evidence="5">39S ribosomal protein L16, mitochondrial</fullName>
    </alternativeName>
</protein>
<dbReference type="HAMAP" id="MF_01342">
    <property type="entry name" value="Ribosomal_uL16"/>
    <property type="match status" value="1"/>
</dbReference>
<dbReference type="Pfam" id="PF00252">
    <property type="entry name" value="Ribosomal_L16"/>
    <property type="match status" value="1"/>
</dbReference>
<dbReference type="SUPFAM" id="SSF54686">
    <property type="entry name" value="Ribosomal protein L16p/L10e"/>
    <property type="match status" value="1"/>
</dbReference>
<dbReference type="PROSITE" id="PS00586">
    <property type="entry name" value="RIBOSOMAL_L16_1"/>
    <property type="match status" value="1"/>
</dbReference>
<evidence type="ECO:0000256" key="4">
    <source>
        <dbReference type="ARBA" id="ARBA00035302"/>
    </source>
</evidence>
<evidence type="ECO:0000256" key="2">
    <source>
        <dbReference type="ARBA" id="ARBA00022980"/>
    </source>
</evidence>
<evidence type="ECO:0000256" key="1">
    <source>
        <dbReference type="ARBA" id="ARBA00008931"/>
    </source>
</evidence>
<evidence type="ECO:0000256" key="5">
    <source>
        <dbReference type="ARBA" id="ARBA00035440"/>
    </source>
</evidence>
<dbReference type="GO" id="GO:0003735">
    <property type="term" value="F:structural constituent of ribosome"/>
    <property type="evidence" value="ECO:0007669"/>
    <property type="project" value="InterPro"/>
</dbReference>
<dbReference type="InterPro" id="IPR036920">
    <property type="entry name" value="Ribosomal_uL16_sf"/>
</dbReference>
<dbReference type="Gene3D" id="3.90.1170.10">
    <property type="entry name" value="Ribosomal protein L10e/L16"/>
    <property type="match status" value="1"/>
</dbReference>
<feature type="compositionally biased region" description="Basic residues" evidence="7">
    <location>
        <begin position="1"/>
        <end position="19"/>
    </location>
</feature>
<gene>
    <name evidence="8" type="ORF">g.30803</name>
</gene>
<reference evidence="8" key="1">
    <citation type="submission" date="2015-12" db="EMBL/GenBank/DDBJ databases">
        <title>De novo transcriptome assembly of four potential Pierce s Disease insect vectors from Arizona vineyards.</title>
        <authorList>
            <person name="Tassone E.E."/>
        </authorList>
    </citation>
    <scope>NUCLEOTIDE SEQUENCE</scope>
</reference>
<dbReference type="EMBL" id="GEDC01009891">
    <property type="protein sequence ID" value="JAS27407.1"/>
    <property type="molecule type" value="Transcribed_RNA"/>
</dbReference>
<dbReference type="InterPro" id="IPR047873">
    <property type="entry name" value="Ribosomal_uL16"/>
</dbReference>
<evidence type="ECO:0000313" key="8">
    <source>
        <dbReference type="EMBL" id="JAS27407.1"/>
    </source>
</evidence>
<organism evidence="8">
    <name type="scientific">Clastoptera arizonana</name>
    <name type="common">Arizona spittle bug</name>
    <dbReference type="NCBI Taxonomy" id="38151"/>
    <lineage>
        <taxon>Eukaryota</taxon>
        <taxon>Metazoa</taxon>
        <taxon>Ecdysozoa</taxon>
        <taxon>Arthropoda</taxon>
        <taxon>Hexapoda</taxon>
        <taxon>Insecta</taxon>
        <taxon>Pterygota</taxon>
        <taxon>Neoptera</taxon>
        <taxon>Paraneoptera</taxon>
        <taxon>Hemiptera</taxon>
        <taxon>Auchenorrhyncha</taxon>
        <taxon>Cercopoidea</taxon>
        <taxon>Clastopteridae</taxon>
        <taxon>Clastoptera</taxon>
    </lineage>
</organism>
<keyword evidence="2 6" id="KW-0689">Ribosomal protein</keyword>
<evidence type="ECO:0000256" key="6">
    <source>
        <dbReference type="RuleBase" id="RU004413"/>
    </source>
</evidence>
<dbReference type="GO" id="GO:0019843">
    <property type="term" value="F:rRNA binding"/>
    <property type="evidence" value="ECO:0007669"/>
    <property type="project" value="InterPro"/>
</dbReference>